<dbReference type="RefSeq" id="WP_189628254.1">
    <property type="nucleotide sequence ID" value="NZ_BNAG01000001.1"/>
</dbReference>
<feature type="domain" description="MnmC-like methyltransferase" evidence="1">
    <location>
        <begin position="149"/>
        <end position="225"/>
    </location>
</feature>
<dbReference type="PANTHER" id="PTHR39963:SF1">
    <property type="entry name" value="MNMC-LIKE METHYLTRANSFERASE DOMAIN-CONTAINING PROTEIN"/>
    <property type="match status" value="1"/>
</dbReference>
<dbReference type="InterPro" id="IPR008471">
    <property type="entry name" value="MnmC-like_methylTransf"/>
</dbReference>
<gene>
    <name evidence="2" type="ORF">GCM10011340_01250</name>
</gene>
<dbReference type="EMBL" id="BNAG01000001">
    <property type="protein sequence ID" value="GHE50956.1"/>
    <property type="molecule type" value="Genomic_DNA"/>
</dbReference>
<evidence type="ECO:0000313" key="2">
    <source>
        <dbReference type="EMBL" id="GHE50956.1"/>
    </source>
</evidence>
<dbReference type="Gene3D" id="3.40.50.150">
    <property type="entry name" value="Vaccinia Virus protein VP39"/>
    <property type="match status" value="1"/>
</dbReference>
<reference evidence="3" key="1">
    <citation type="journal article" date="2019" name="Int. J. Syst. Evol. Microbiol.">
        <title>The Global Catalogue of Microorganisms (GCM) 10K type strain sequencing project: providing services to taxonomists for standard genome sequencing and annotation.</title>
        <authorList>
            <consortium name="The Broad Institute Genomics Platform"/>
            <consortium name="The Broad Institute Genome Sequencing Center for Infectious Disease"/>
            <person name="Wu L."/>
            <person name="Ma J."/>
        </authorList>
    </citation>
    <scope>NUCLEOTIDE SEQUENCE [LARGE SCALE GENOMIC DNA]</scope>
    <source>
        <strain evidence="3">CGMCC 1.15111</strain>
    </source>
</reference>
<organism evidence="2 3">
    <name type="scientific">Roseivirga thermotolerans</name>
    <dbReference type="NCBI Taxonomy" id="1758176"/>
    <lineage>
        <taxon>Bacteria</taxon>
        <taxon>Pseudomonadati</taxon>
        <taxon>Bacteroidota</taxon>
        <taxon>Cytophagia</taxon>
        <taxon>Cytophagales</taxon>
        <taxon>Roseivirgaceae</taxon>
        <taxon>Roseivirga</taxon>
    </lineage>
</organism>
<dbReference type="InterPro" id="IPR047785">
    <property type="entry name" value="tRNA_MNMC2"/>
</dbReference>
<protein>
    <recommendedName>
        <fullName evidence="1">MnmC-like methyltransferase domain-containing protein</fullName>
    </recommendedName>
</protein>
<proteinExistence type="predicted"/>
<accession>A0ABQ3I540</accession>
<sequence length="226" mass="25334">MSGSVKLIVTSDGSHSLYNPELKETYHSTHGALSESLHVFIKEGIQHMLATGFKAFHILEIGFGTGLNVMLVWDYALKHAQNDFHVTSLEPYPLPEEIYSGLNYAEVLNGSLTQADLLRLHQVEWSENHVLAPNFSLLKQPCKLEDFTTDEKFNLVFYDAFAPSKQAELWGIEPLESIYNKMANGGFLVTYCAQGQFKRNLAGLGMEVETLKGPPGKKEMVRARKI</sequence>
<dbReference type="SUPFAM" id="SSF53335">
    <property type="entry name" value="S-adenosyl-L-methionine-dependent methyltransferases"/>
    <property type="match status" value="1"/>
</dbReference>
<dbReference type="PANTHER" id="PTHR39963">
    <property type="entry name" value="SLL0983 PROTEIN"/>
    <property type="match status" value="1"/>
</dbReference>
<dbReference type="NCBIfam" id="NF033855">
    <property type="entry name" value="tRNA_MNMC2"/>
    <property type="match status" value="1"/>
</dbReference>
<keyword evidence="3" id="KW-1185">Reference proteome</keyword>
<dbReference type="Pfam" id="PF05430">
    <property type="entry name" value="Methyltransf_30"/>
    <property type="match status" value="1"/>
</dbReference>
<dbReference type="InterPro" id="IPR029063">
    <property type="entry name" value="SAM-dependent_MTases_sf"/>
</dbReference>
<dbReference type="Proteomes" id="UP000658258">
    <property type="component" value="Unassembled WGS sequence"/>
</dbReference>
<evidence type="ECO:0000259" key="1">
    <source>
        <dbReference type="Pfam" id="PF05430"/>
    </source>
</evidence>
<name>A0ABQ3I540_9BACT</name>
<comment type="caution">
    <text evidence="2">The sequence shown here is derived from an EMBL/GenBank/DDBJ whole genome shotgun (WGS) entry which is preliminary data.</text>
</comment>
<evidence type="ECO:0000313" key="3">
    <source>
        <dbReference type="Proteomes" id="UP000658258"/>
    </source>
</evidence>